<dbReference type="CDD" id="cd04590">
    <property type="entry name" value="CBS_pair_CorC_HlyC_assoc"/>
    <property type="match status" value="1"/>
</dbReference>
<feature type="transmembrane region" description="Helical" evidence="10">
    <location>
        <begin position="6"/>
        <end position="28"/>
    </location>
</feature>
<keyword evidence="5 10" id="KW-1133">Transmembrane helix</keyword>
<feature type="domain" description="CNNM transmembrane" evidence="12">
    <location>
        <begin position="1"/>
        <end position="200"/>
    </location>
</feature>
<evidence type="ECO:0000313" key="13">
    <source>
        <dbReference type="EMBL" id="MDN7024396.1"/>
    </source>
</evidence>
<dbReference type="PANTHER" id="PTHR43099">
    <property type="entry name" value="UPF0053 PROTEIN YRKA"/>
    <property type="match status" value="1"/>
</dbReference>
<name>A0ABT8M8Z7_9EURY</name>
<evidence type="ECO:0000256" key="5">
    <source>
        <dbReference type="ARBA" id="ARBA00022989"/>
    </source>
</evidence>
<dbReference type="InterPro" id="IPR051676">
    <property type="entry name" value="UPF0053_domain"/>
</dbReference>
<feature type="transmembrane region" description="Helical" evidence="10">
    <location>
        <begin position="102"/>
        <end position="124"/>
    </location>
</feature>
<evidence type="ECO:0000256" key="4">
    <source>
        <dbReference type="ARBA" id="ARBA00022737"/>
    </source>
</evidence>
<dbReference type="SMART" id="SM01091">
    <property type="entry name" value="CorC_HlyC"/>
    <property type="match status" value="1"/>
</dbReference>
<feature type="domain" description="CBS" evidence="11">
    <location>
        <begin position="219"/>
        <end position="280"/>
    </location>
</feature>
<accession>A0ABT8M8Z7</accession>
<protein>
    <submittedName>
        <fullName evidence="13">HlyC/CorC family transporter</fullName>
    </submittedName>
</protein>
<dbReference type="Pfam" id="PF01595">
    <property type="entry name" value="CNNM"/>
    <property type="match status" value="1"/>
</dbReference>
<dbReference type="RefSeq" id="WP_301663498.1">
    <property type="nucleotide sequence ID" value="NZ_VCYH01000003.1"/>
</dbReference>
<dbReference type="SUPFAM" id="SSF56176">
    <property type="entry name" value="FAD-binding/transporter-associated domain-like"/>
    <property type="match status" value="1"/>
</dbReference>
<evidence type="ECO:0000256" key="8">
    <source>
        <dbReference type="ARBA" id="ARBA00023167"/>
    </source>
</evidence>
<keyword evidence="7 10" id="KW-0472">Membrane</keyword>
<dbReference type="InterPro" id="IPR044751">
    <property type="entry name" value="Ion_transp-like_CBS"/>
</dbReference>
<dbReference type="PANTHER" id="PTHR43099:SF5">
    <property type="entry name" value="HLYC_CORC FAMILY TRANSPORTER"/>
    <property type="match status" value="1"/>
</dbReference>
<feature type="domain" description="CBS" evidence="11">
    <location>
        <begin position="283"/>
        <end position="340"/>
    </location>
</feature>
<sequence length="432" mass="47039">MSYIVEIIIVLVLIVLNGIFAMSEFAIVSAKKTRLQQRAGEGDTRAAAALELMDEPTPFLSTIQIGITLVGIFAGAFGGATVAASLTGYLNQFPALAPYSGLLGIALVVLVITYLTLIFGELVPKRLALNKADEIASIVAKPMRLLSRIAAPLVIILTYSTETILRVMRVKESAEPPVTEEEIKILLTRGTEAGIFEKAELSMVEGVFDLDDRRVESLMIHRSDLIALDLDDSAEENLRKMIDSGRSNFPAFKGNLDTIVGMVSVKDVLAKMVDSGIPDINASVTKPLFVPEAITVLKLLELFKETGVHIALVTDEYGCIQGIISLHDILEAIVGDVRTLGEPADIPVVVREDGSWLINGDVPVEDLKDTLSVDSFPGEEEGHYRTIAGLIMLIMQRIPKTGDRIEADGLRYEVVDMDGSRIDKVLVRRINQ</sequence>
<reference evidence="13" key="1">
    <citation type="submission" date="2019-05" db="EMBL/GenBank/DDBJ databases">
        <title>Methanoculleus sp. FWC-SCC1, a methanogenic archaeon isolated from deep marine cold seep.</title>
        <authorList>
            <person name="Chen Y.-W."/>
            <person name="Chen S.-C."/>
            <person name="Teng N.-H."/>
            <person name="Lai M.-C."/>
        </authorList>
    </citation>
    <scope>NUCLEOTIDE SEQUENCE</scope>
    <source>
        <strain evidence="13">FWC-SCC1</strain>
    </source>
</reference>
<evidence type="ECO:0000256" key="7">
    <source>
        <dbReference type="ARBA" id="ARBA00023136"/>
    </source>
</evidence>
<evidence type="ECO:0000256" key="10">
    <source>
        <dbReference type="SAM" id="Phobius"/>
    </source>
</evidence>
<proteinExistence type="predicted"/>
<keyword evidence="2" id="KW-1003">Cell membrane</keyword>
<dbReference type="Gene3D" id="3.10.580.10">
    <property type="entry name" value="CBS-domain"/>
    <property type="match status" value="1"/>
</dbReference>
<keyword evidence="3 10" id="KW-0812">Transmembrane</keyword>
<dbReference type="InterPro" id="IPR046342">
    <property type="entry name" value="CBS_dom_sf"/>
</dbReference>
<keyword evidence="4" id="KW-0677">Repeat</keyword>
<dbReference type="SUPFAM" id="SSF54631">
    <property type="entry name" value="CBS-domain pair"/>
    <property type="match status" value="1"/>
</dbReference>
<dbReference type="InterPro" id="IPR005170">
    <property type="entry name" value="Transptr-assoc_dom"/>
</dbReference>
<dbReference type="PROSITE" id="PS51371">
    <property type="entry name" value="CBS"/>
    <property type="match status" value="2"/>
</dbReference>
<dbReference type="Pfam" id="PF00571">
    <property type="entry name" value="CBS"/>
    <property type="match status" value="2"/>
</dbReference>
<comment type="caution">
    <text evidence="13">The sequence shown here is derived from an EMBL/GenBank/DDBJ whole genome shotgun (WGS) entry which is preliminary data.</text>
</comment>
<evidence type="ECO:0000256" key="6">
    <source>
        <dbReference type="ARBA" id="ARBA00023122"/>
    </source>
</evidence>
<evidence type="ECO:0000259" key="12">
    <source>
        <dbReference type="PROSITE" id="PS51846"/>
    </source>
</evidence>
<keyword evidence="14" id="KW-1185">Reference proteome</keyword>
<dbReference type="SMART" id="SM00116">
    <property type="entry name" value="CBS"/>
    <property type="match status" value="2"/>
</dbReference>
<evidence type="ECO:0000259" key="11">
    <source>
        <dbReference type="PROSITE" id="PS51371"/>
    </source>
</evidence>
<dbReference type="Gene3D" id="3.30.465.10">
    <property type="match status" value="1"/>
</dbReference>
<dbReference type="InterPro" id="IPR036318">
    <property type="entry name" value="FAD-bd_PCMH-like_sf"/>
</dbReference>
<keyword evidence="6 9" id="KW-0129">CBS domain</keyword>
<dbReference type="InterPro" id="IPR016169">
    <property type="entry name" value="FAD-bd_PCMH_sub2"/>
</dbReference>
<dbReference type="InterPro" id="IPR002550">
    <property type="entry name" value="CNNM"/>
</dbReference>
<dbReference type="PROSITE" id="PS51846">
    <property type="entry name" value="CNNM"/>
    <property type="match status" value="1"/>
</dbReference>
<organism evidence="13 14">
    <name type="scientific">Methanoculleus frigidifontis</name>
    <dbReference type="NCBI Taxonomy" id="2584085"/>
    <lineage>
        <taxon>Archaea</taxon>
        <taxon>Methanobacteriati</taxon>
        <taxon>Methanobacteriota</taxon>
        <taxon>Stenosarchaea group</taxon>
        <taxon>Methanomicrobia</taxon>
        <taxon>Methanomicrobiales</taxon>
        <taxon>Methanomicrobiaceae</taxon>
        <taxon>Methanoculleus</taxon>
    </lineage>
</organism>
<dbReference type="Pfam" id="PF03471">
    <property type="entry name" value="CorC_HlyC"/>
    <property type="match status" value="1"/>
</dbReference>
<gene>
    <name evidence="13" type="ORF">FGU65_05745</name>
</gene>
<dbReference type="InterPro" id="IPR000644">
    <property type="entry name" value="CBS_dom"/>
</dbReference>
<feature type="transmembrane region" description="Helical" evidence="10">
    <location>
        <begin position="67"/>
        <end position="90"/>
    </location>
</feature>
<dbReference type="Proteomes" id="UP001168338">
    <property type="component" value="Unassembled WGS sequence"/>
</dbReference>
<keyword evidence="8" id="KW-0028">Amino-acid biosynthesis</keyword>
<keyword evidence="8" id="KW-0486">Methionine biosynthesis</keyword>
<evidence type="ECO:0000256" key="9">
    <source>
        <dbReference type="PROSITE-ProRule" id="PRU00703"/>
    </source>
</evidence>
<evidence type="ECO:0000256" key="1">
    <source>
        <dbReference type="ARBA" id="ARBA00004651"/>
    </source>
</evidence>
<comment type="subcellular location">
    <subcellularLocation>
        <location evidence="1">Cell membrane</location>
        <topology evidence="1">Multi-pass membrane protein</topology>
    </subcellularLocation>
</comment>
<dbReference type="EMBL" id="VCYH01000003">
    <property type="protein sequence ID" value="MDN7024396.1"/>
    <property type="molecule type" value="Genomic_DNA"/>
</dbReference>
<evidence type="ECO:0000256" key="3">
    <source>
        <dbReference type="ARBA" id="ARBA00022692"/>
    </source>
</evidence>
<evidence type="ECO:0000256" key="2">
    <source>
        <dbReference type="ARBA" id="ARBA00022475"/>
    </source>
</evidence>
<evidence type="ECO:0000313" key="14">
    <source>
        <dbReference type="Proteomes" id="UP001168338"/>
    </source>
</evidence>